<dbReference type="InterPro" id="IPR017927">
    <property type="entry name" value="FAD-bd_FR_type"/>
</dbReference>
<dbReference type="Gene3D" id="2.40.30.10">
    <property type="entry name" value="Translation factors"/>
    <property type="match status" value="1"/>
</dbReference>
<comment type="caution">
    <text evidence="2">The sequence shown here is derived from an EMBL/GenBank/DDBJ whole genome shotgun (WGS) entry which is preliminary data.</text>
</comment>
<reference evidence="2 3" key="1">
    <citation type="journal article" date="2015" name="Genome Biol. Evol.">
        <title>Characterization of Three Mycobacterium spp. with Potential Use in Bioremediation by Genome Sequencing and Comparative Genomics.</title>
        <authorList>
            <person name="Das S."/>
            <person name="Pettersson B.M."/>
            <person name="Behra P.R."/>
            <person name="Ramesh M."/>
            <person name="Dasgupta S."/>
            <person name="Bhattacharya A."/>
            <person name="Kirsebom L.A."/>
        </authorList>
    </citation>
    <scope>NUCLEOTIDE SEQUENCE [LARGE SCALE GENOMIC DNA]</scope>
    <source>
        <strain evidence="2 3">DSM 44075</strain>
    </source>
</reference>
<organism evidence="2 3">
    <name type="scientific">Mycolicibacterium obuense</name>
    <dbReference type="NCBI Taxonomy" id="1807"/>
    <lineage>
        <taxon>Bacteria</taxon>
        <taxon>Bacillati</taxon>
        <taxon>Actinomycetota</taxon>
        <taxon>Actinomycetes</taxon>
        <taxon>Mycobacteriales</taxon>
        <taxon>Mycobacteriaceae</taxon>
        <taxon>Mycolicibacterium</taxon>
    </lineage>
</organism>
<dbReference type="InterPro" id="IPR007037">
    <property type="entry name" value="SIP_rossman_dom"/>
</dbReference>
<gene>
    <name evidence="2" type="primary">yqjH</name>
    <name evidence="2" type="ORF">MOBUDSM44075_03864</name>
</gene>
<name>A0A0J6VVX3_9MYCO</name>
<evidence type="ECO:0000313" key="2">
    <source>
        <dbReference type="EMBL" id="KMO73532.1"/>
    </source>
</evidence>
<dbReference type="Pfam" id="PF08021">
    <property type="entry name" value="FAD_binding_9"/>
    <property type="match status" value="1"/>
</dbReference>
<dbReference type="Proteomes" id="UP000036313">
    <property type="component" value="Unassembled WGS sequence"/>
</dbReference>
<sequence length="270" mass="29470">MSHSYASVVDTRTLSSRLRRVVLHVDDPDALDVRPDADSAVGVYFSPGDHPHGEGRNYSVRHRDGALLTLDIALHRQGPGSSWAETAAPGHRVVLDHARAWYRPPADTRWQLVVTDLSGLPAAARIIEEMPTGGAAIVIAEVPAADDLDYLPRRDGVSVLPLIGTGNGTCPSALAAAVRDVAMPAGPGYCWFAGEAAESRAVRKDLRARGWHRDRYDITGYWRVDSEAWDARFAETGEEAMVVYERALAAGKDEKLAFEEFDDICERIGL</sequence>
<accession>A0A0J6VVX3</accession>
<dbReference type="PROSITE" id="PS51384">
    <property type="entry name" value="FAD_FR"/>
    <property type="match status" value="1"/>
</dbReference>
<dbReference type="Pfam" id="PF04954">
    <property type="entry name" value="SIP"/>
    <property type="match status" value="1"/>
</dbReference>
<dbReference type="EMBL" id="JYNU01000026">
    <property type="protein sequence ID" value="KMO73532.1"/>
    <property type="molecule type" value="Genomic_DNA"/>
</dbReference>
<dbReference type="InterPro" id="IPR013113">
    <property type="entry name" value="SIP_FAD-bd"/>
</dbReference>
<protein>
    <submittedName>
        <fullName evidence="2">NADPH-dependent ferric-chelate reductase</fullName>
        <ecNumber evidence="2">1.16.1.9</ecNumber>
    </submittedName>
</protein>
<dbReference type="EC" id="1.16.1.9" evidence="2"/>
<dbReference type="PANTHER" id="PTHR30157">
    <property type="entry name" value="FERRIC REDUCTASE, NADPH-DEPENDENT"/>
    <property type="match status" value="1"/>
</dbReference>
<dbReference type="InterPro" id="IPR039374">
    <property type="entry name" value="SIP_fam"/>
</dbReference>
<dbReference type="CDD" id="cd06193">
    <property type="entry name" value="siderophore_interacting"/>
    <property type="match status" value="1"/>
</dbReference>
<evidence type="ECO:0000313" key="3">
    <source>
        <dbReference type="Proteomes" id="UP000036313"/>
    </source>
</evidence>
<evidence type="ECO:0000259" key="1">
    <source>
        <dbReference type="PROSITE" id="PS51384"/>
    </source>
</evidence>
<feature type="domain" description="FAD-binding FR-type" evidence="1">
    <location>
        <begin position="1"/>
        <end position="105"/>
    </location>
</feature>
<dbReference type="PANTHER" id="PTHR30157:SF0">
    <property type="entry name" value="NADPH-DEPENDENT FERRIC-CHELATE REDUCTASE"/>
    <property type="match status" value="1"/>
</dbReference>
<keyword evidence="2" id="KW-0560">Oxidoreductase</keyword>
<dbReference type="PATRIC" id="fig|1807.14.peg.3888"/>
<proteinExistence type="predicted"/>
<dbReference type="SUPFAM" id="SSF63380">
    <property type="entry name" value="Riboflavin synthase domain-like"/>
    <property type="match status" value="1"/>
</dbReference>
<dbReference type="InterPro" id="IPR017938">
    <property type="entry name" value="Riboflavin_synthase-like_b-brl"/>
</dbReference>
<dbReference type="AlphaFoldDB" id="A0A0J6VVX3"/>
<dbReference type="InterPro" id="IPR039261">
    <property type="entry name" value="FNR_nucleotide-bd"/>
</dbReference>
<dbReference type="RefSeq" id="WP_048424308.1">
    <property type="nucleotide sequence ID" value="NZ_JYNU01000026.1"/>
</dbReference>
<dbReference type="GO" id="GO:0052851">
    <property type="term" value="F:ferric-chelate reductase (NADPH) activity"/>
    <property type="evidence" value="ECO:0007669"/>
    <property type="project" value="UniProtKB-EC"/>
</dbReference>
<dbReference type="Gene3D" id="3.40.50.80">
    <property type="entry name" value="Nucleotide-binding domain of ferredoxin-NADP reductase (FNR) module"/>
    <property type="match status" value="1"/>
</dbReference>